<name>A0A6P9A3P3_THRPL</name>
<dbReference type="KEGG" id="tpal:117651814"/>
<dbReference type="InterPro" id="IPR019826">
    <property type="entry name" value="Carboxylesterase_B_AS"/>
</dbReference>
<keyword evidence="3 5" id="KW-0378">Hydrolase</keyword>
<evidence type="ECO:0000256" key="3">
    <source>
        <dbReference type="ARBA" id="ARBA00022801"/>
    </source>
</evidence>
<keyword evidence="7" id="KW-1185">Reference proteome</keyword>
<protein>
    <recommendedName>
        <fullName evidence="5">Carboxylic ester hydrolase</fullName>
        <ecNumber evidence="5">3.1.1.-</ecNumber>
    </recommendedName>
</protein>
<dbReference type="InterPro" id="IPR002018">
    <property type="entry name" value="CarbesteraseB"/>
</dbReference>
<dbReference type="PROSITE" id="PS00122">
    <property type="entry name" value="CARBOXYLESTERASE_B_1"/>
    <property type="match status" value="1"/>
</dbReference>
<keyword evidence="2" id="KW-0719">Serine esterase</keyword>
<evidence type="ECO:0000313" key="8">
    <source>
        <dbReference type="RefSeq" id="XP_034252085.1"/>
    </source>
</evidence>
<evidence type="ECO:0000256" key="2">
    <source>
        <dbReference type="ARBA" id="ARBA00022487"/>
    </source>
</evidence>
<evidence type="ECO:0000256" key="4">
    <source>
        <dbReference type="ARBA" id="ARBA00023180"/>
    </source>
</evidence>
<dbReference type="CDD" id="cd00312">
    <property type="entry name" value="Esterase_lipase"/>
    <property type="match status" value="1"/>
</dbReference>
<dbReference type="GO" id="GO:0052689">
    <property type="term" value="F:carboxylic ester hydrolase activity"/>
    <property type="evidence" value="ECO:0007669"/>
    <property type="project" value="UniProtKB-KW"/>
</dbReference>
<dbReference type="SUPFAM" id="SSF53474">
    <property type="entry name" value="alpha/beta-Hydrolases"/>
    <property type="match status" value="1"/>
</dbReference>
<dbReference type="RefSeq" id="XP_034252085.1">
    <property type="nucleotide sequence ID" value="XM_034396194.1"/>
</dbReference>
<accession>A0A6P9A3P3</accession>
<sequence length="523" mass="56475">MGIPFARPPVGKYRFKEPKPTKPWQGVWDATKLPPKCIQYDRYPVSAVLGEEDCLYLNVYTPKLAAPGAPLLDVLVFIHGGGFMYGASADWGPELILDRDVVLVTINYRLGVMGFLSTEDDVVPGNNGLKDQSLALRWLQGNVAAFGGNPNSVTLLGLSAGGASVHYHYLSPLSQGVFHRGWSMSGSALCPWTQQEAALQKARRIAALVGCPSDDAATTRDLVECLRYRPARAVVAAVPGLQDDHELPFSPFAPVVEPAGTLGAFLDSAPLDVIQSGAAHDLPWMTGVTTEEGLYNAGEFLGEAHAAKLQQLERDWLQRAPLLLDYNYTAPADAARRDALSVAIRERYFGSRPFAGATKEFIAMIGDRIFNTGVEQAAREMAKANSESVFLYEFGYRGEYSLSAAIANGDTTNWGVSHGDDTGYLLKWDLMPTGRTPTEQKLSKQLISFLTTFARTGVPAGLPGAPGWVSVDPAAAALPIIRIDRKAELSFATVPELGSTAFWTSLPIGENQAAADQGERDEL</sequence>
<dbReference type="Pfam" id="PF00135">
    <property type="entry name" value="COesterase"/>
    <property type="match status" value="1"/>
</dbReference>
<evidence type="ECO:0000313" key="7">
    <source>
        <dbReference type="Proteomes" id="UP000515158"/>
    </source>
</evidence>
<dbReference type="EC" id="3.1.1.-" evidence="5"/>
<reference evidence="8" key="1">
    <citation type="submission" date="2025-08" db="UniProtKB">
        <authorList>
            <consortium name="RefSeq"/>
        </authorList>
    </citation>
    <scope>IDENTIFICATION</scope>
    <source>
        <tissue evidence="8">Total insect</tissue>
    </source>
</reference>
<dbReference type="PROSITE" id="PS00941">
    <property type="entry name" value="CARBOXYLESTERASE_B_2"/>
    <property type="match status" value="1"/>
</dbReference>
<keyword evidence="4" id="KW-0325">Glycoprotein</keyword>
<dbReference type="FunCoup" id="A0A6P9A3P3">
    <property type="interactions" value="47"/>
</dbReference>
<dbReference type="Gene3D" id="3.40.50.1820">
    <property type="entry name" value="alpha/beta hydrolase"/>
    <property type="match status" value="1"/>
</dbReference>
<organism evidence="8">
    <name type="scientific">Thrips palmi</name>
    <name type="common">Melon thrips</name>
    <dbReference type="NCBI Taxonomy" id="161013"/>
    <lineage>
        <taxon>Eukaryota</taxon>
        <taxon>Metazoa</taxon>
        <taxon>Ecdysozoa</taxon>
        <taxon>Arthropoda</taxon>
        <taxon>Hexapoda</taxon>
        <taxon>Insecta</taxon>
        <taxon>Pterygota</taxon>
        <taxon>Neoptera</taxon>
        <taxon>Paraneoptera</taxon>
        <taxon>Thysanoptera</taxon>
        <taxon>Terebrantia</taxon>
        <taxon>Thripoidea</taxon>
        <taxon>Thripidae</taxon>
        <taxon>Thrips</taxon>
    </lineage>
</organism>
<evidence type="ECO:0000259" key="6">
    <source>
        <dbReference type="Pfam" id="PF00135"/>
    </source>
</evidence>
<dbReference type="PANTHER" id="PTHR43142:SF1">
    <property type="entry name" value="CARBOXYLIC ESTER HYDROLASE"/>
    <property type="match status" value="1"/>
</dbReference>
<dbReference type="InterPro" id="IPR019819">
    <property type="entry name" value="Carboxylesterase_B_CS"/>
</dbReference>
<dbReference type="GeneID" id="117651814"/>
<evidence type="ECO:0000256" key="5">
    <source>
        <dbReference type="RuleBase" id="RU361235"/>
    </source>
</evidence>
<dbReference type="AlphaFoldDB" id="A0A6P9A3P3"/>
<dbReference type="InParanoid" id="A0A6P9A3P3"/>
<dbReference type="Proteomes" id="UP000515158">
    <property type="component" value="Unplaced"/>
</dbReference>
<dbReference type="PANTHER" id="PTHR43142">
    <property type="entry name" value="CARBOXYLIC ESTER HYDROLASE"/>
    <property type="match status" value="1"/>
</dbReference>
<comment type="similarity">
    <text evidence="1 5">Belongs to the type-B carboxylesterase/lipase family.</text>
</comment>
<proteinExistence type="inferred from homology"/>
<dbReference type="InterPro" id="IPR029058">
    <property type="entry name" value="AB_hydrolase_fold"/>
</dbReference>
<gene>
    <name evidence="8" type="primary">LOC117651814</name>
</gene>
<dbReference type="OrthoDB" id="6846267at2759"/>
<feature type="domain" description="Carboxylesterase type B" evidence="6">
    <location>
        <begin position="2"/>
        <end position="488"/>
    </location>
</feature>
<evidence type="ECO:0000256" key="1">
    <source>
        <dbReference type="ARBA" id="ARBA00005964"/>
    </source>
</evidence>